<evidence type="ECO:0000256" key="5">
    <source>
        <dbReference type="ARBA" id="ARBA00022801"/>
    </source>
</evidence>
<dbReference type="GO" id="GO:0008800">
    <property type="term" value="F:beta-lactamase activity"/>
    <property type="evidence" value="ECO:0007669"/>
    <property type="project" value="UniProtKB-EC"/>
</dbReference>
<dbReference type="EMBL" id="JBGBZJ010000003">
    <property type="protein sequence ID" value="MEY9457166.1"/>
    <property type="molecule type" value="Genomic_DNA"/>
</dbReference>
<keyword evidence="5 7" id="KW-0378">Hydrolase</keyword>
<evidence type="ECO:0000313" key="9">
    <source>
        <dbReference type="EMBL" id="MEY9457166.1"/>
    </source>
</evidence>
<dbReference type="PROSITE" id="PS00337">
    <property type="entry name" value="BETA_LACTAMASE_D"/>
    <property type="match status" value="1"/>
</dbReference>
<dbReference type="PANTHER" id="PTHR30627:SF6">
    <property type="entry name" value="BETA-LACTAMASE YBXI-RELATED"/>
    <property type="match status" value="1"/>
</dbReference>
<comment type="similarity">
    <text evidence="2 7">Belongs to the class-D beta-lactamase family.</text>
</comment>
<dbReference type="Pfam" id="PF00905">
    <property type="entry name" value="Transpeptidase"/>
    <property type="match status" value="1"/>
</dbReference>
<dbReference type="Proteomes" id="UP001565369">
    <property type="component" value="Unassembled WGS sequence"/>
</dbReference>
<dbReference type="InterPro" id="IPR012338">
    <property type="entry name" value="Beta-lactam/transpept-like"/>
</dbReference>
<name>A0ABV4FZW1_9BRAD</name>
<evidence type="ECO:0000256" key="2">
    <source>
        <dbReference type="ARBA" id="ARBA00007898"/>
    </source>
</evidence>
<dbReference type="EC" id="3.5.2.6" evidence="3 7"/>
<organism evidence="9 10">
    <name type="scientific">Bradyrhizobium ottawaense</name>
    <dbReference type="NCBI Taxonomy" id="931866"/>
    <lineage>
        <taxon>Bacteria</taxon>
        <taxon>Pseudomonadati</taxon>
        <taxon>Pseudomonadota</taxon>
        <taxon>Alphaproteobacteria</taxon>
        <taxon>Hyphomicrobiales</taxon>
        <taxon>Nitrobacteraceae</taxon>
        <taxon>Bradyrhizobium</taxon>
    </lineage>
</organism>
<comment type="caution">
    <text evidence="9">The sequence shown here is derived from an EMBL/GenBank/DDBJ whole genome shotgun (WGS) entry which is preliminary data.</text>
</comment>
<evidence type="ECO:0000259" key="8">
    <source>
        <dbReference type="Pfam" id="PF00905"/>
    </source>
</evidence>
<comment type="catalytic activity">
    <reaction evidence="1 7">
        <text>a beta-lactam + H2O = a substituted beta-amino acid</text>
        <dbReference type="Rhea" id="RHEA:20401"/>
        <dbReference type="ChEBI" id="CHEBI:15377"/>
        <dbReference type="ChEBI" id="CHEBI:35627"/>
        <dbReference type="ChEBI" id="CHEBI:140347"/>
        <dbReference type="EC" id="3.5.2.6"/>
    </reaction>
</comment>
<evidence type="ECO:0000256" key="4">
    <source>
        <dbReference type="ARBA" id="ARBA00022729"/>
    </source>
</evidence>
<protein>
    <recommendedName>
        <fullName evidence="3 7">Beta-lactamase</fullName>
        <ecNumber evidence="3 7">3.5.2.6</ecNumber>
    </recommendedName>
</protein>
<keyword evidence="6 7" id="KW-0046">Antibiotic resistance</keyword>
<feature type="domain" description="Penicillin-binding protein transpeptidase" evidence="8">
    <location>
        <begin position="90"/>
        <end position="267"/>
    </location>
</feature>
<reference evidence="9 10" key="1">
    <citation type="submission" date="2024-07" db="EMBL/GenBank/DDBJ databases">
        <title>Genomic Encyclopedia of Type Strains, Phase V (KMG-V): Genome sequencing to study the core and pangenomes of soil and plant-associated prokaryotes.</title>
        <authorList>
            <person name="Whitman W."/>
        </authorList>
    </citation>
    <scope>NUCLEOTIDE SEQUENCE [LARGE SCALE GENOMIC DNA]</scope>
    <source>
        <strain evidence="9 10">USDA 152</strain>
    </source>
</reference>
<dbReference type="PANTHER" id="PTHR30627">
    <property type="entry name" value="PEPTIDOGLYCAN D,D-TRANSPEPTIDASE"/>
    <property type="match status" value="1"/>
</dbReference>
<sequence length="289" mass="31984">MERLHGRAAFMTQWTSLLLTRRSTLGLLAASAILPQRALAHVAPPRNAIRDSLAKRFTDLGTSGTFVGYKVEDYLIVASDKERSGEGKLPASTFKIPNSLIALETGVVTDPDKDVFPWDGVKRPIEAWNKDHTLRSAIAVSAVPVYQEIARRIGQERMQKYVDEFDYGNRDIGGGIDQFWLTGNLRIDPVEQVDFVDRLRRRTLPVSKRSQDLVADILPVTKVGDSVIRAKSGLLGAERGEPSLGWMVGWAEKGEAHTVFALNMDCKEPRLVGERMTLTQACLAEIGAI</sequence>
<keyword evidence="10" id="KW-1185">Reference proteome</keyword>
<dbReference type="SUPFAM" id="SSF56601">
    <property type="entry name" value="beta-lactamase/transpeptidase-like"/>
    <property type="match status" value="1"/>
</dbReference>
<gene>
    <name evidence="9" type="ORF">ABIG07_006114</name>
</gene>
<evidence type="ECO:0000313" key="10">
    <source>
        <dbReference type="Proteomes" id="UP001565369"/>
    </source>
</evidence>
<evidence type="ECO:0000256" key="3">
    <source>
        <dbReference type="ARBA" id="ARBA00012865"/>
    </source>
</evidence>
<proteinExistence type="inferred from homology"/>
<dbReference type="NCBIfam" id="NF012161">
    <property type="entry name" value="bla_class_D_main"/>
    <property type="match status" value="1"/>
</dbReference>
<evidence type="ECO:0000256" key="6">
    <source>
        <dbReference type="ARBA" id="ARBA00023251"/>
    </source>
</evidence>
<accession>A0ABV4FZW1</accession>
<evidence type="ECO:0000256" key="7">
    <source>
        <dbReference type="RuleBase" id="RU361140"/>
    </source>
</evidence>
<dbReference type="InterPro" id="IPR002137">
    <property type="entry name" value="Beta-lactam_class-D_AS"/>
</dbReference>
<keyword evidence="4" id="KW-0732">Signal</keyword>
<dbReference type="InterPro" id="IPR050515">
    <property type="entry name" value="Beta-lactam/transpept"/>
</dbReference>
<dbReference type="InterPro" id="IPR001460">
    <property type="entry name" value="PCN-bd_Tpept"/>
</dbReference>
<evidence type="ECO:0000256" key="1">
    <source>
        <dbReference type="ARBA" id="ARBA00001526"/>
    </source>
</evidence>
<dbReference type="Gene3D" id="3.40.710.10">
    <property type="entry name" value="DD-peptidase/beta-lactamase superfamily"/>
    <property type="match status" value="1"/>
</dbReference>